<evidence type="ECO:0000256" key="7">
    <source>
        <dbReference type="ARBA" id="ARBA00022692"/>
    </source>
</evidence>
<evidence type="ECO:0000256" key="4">
    <source>
        <dbReference type="ARBA" id="ARBA00022448"/>
    </source>
</evidence>
<comment type="subunit">
    <text evidence="2">The accessory proteins ExbB and ExbD seem to form a complex with TonB.</text>
</comment>
<dbReference type="GO" id="GO:0005886">
    <property type="term" value="C:plasma membrane"/>
    <property type="evidence" value="ECO:0007669"/>
    <property type="project" value="UniProtKB-SubCell"/>
</dbReference>
<keyword evidence="10 14" id="KW-0472">Membrane</keyword>
<evidence type="ECO:0000259" key="15">
    <source>
        <dbReference type="Pfam" id="PF01618"/>
    </source>
</evidence>
<accession>A0A494Y4G6</accession>
<proteinExistence type="inferred from homology"/>
<evidence type="ECO:0000313" key="16">
    <source>
        <dbReference type="EMBL" id="RKP57616.1"/>
    </source>
</evidence>
<gene>
    <name evidence="16" type="ORF">D7S86_06605</name>
</gene>
<feature type="transmembrane region" description="Helical" evidence="14">
    <location>
        <begin position="124"/>
        <end position="152"/>
    </location>
</feature>
<dbReference type="InterPro" id="IPR050790">
    <property type="entry name" value="ExbB/TolQ_transport"/>
</dbReference>
<evidence type="ECO:0000256" key="14">
    <source>
        <dbReference type="SAM" id="Phobius"/>
    </source>
</evidence>
<dbReference type="AlphaFoldDB" id="A0A494Y4G6"/>
<feature type="domain" description="MotA/TolQ/ExbB proton channel" evidence="15">
    <location>
        <begin position="98"/>
        <end position="204"/>
    </location>
</feature>
<dbReference type="Proteomes" id="UP000270342">
    <property type="component" value="Unassembled WGS sequence"/>
</dbReference>
<keyword evidence="7 14" id="KW-0812">Transmembrane</keyword>
<keyword evidence="17" id="KW-1185">Reference proteome</keyword>
<dbReference type="OrthoDB" id="9805133at2"/>
<evidence type="ECO:0000313" key="17">
    <source>
        <dbReference type="Proteomes" id="UP000270342"/>
    </source>
</evidence>
<feature type="transmembrane region" description="Helical" evidence="14">
    <location>
        <begin position="15"/>
        <end position="36"/>
    </location>
</feature>
<keyword evidence="6" id="KW-0997">Cell inner membrane</keyword>
<feature type="transmembrane region" description="Helical" evidence="14">
    <location>
        <begin position="172"/>
        <end position="193"/>
    </location>
</feature>
<evidence type="ECO:0000256" key="9">
    <source>
        <dbReference type="ARBA" id="ARBA00022989"/>
    </source>
</evidence>
<comment type="subcellular location">
    <subcellularLocation>
        <location evidence="1">Cell inner membrane</location>
        <topology evidence="1">Multi-pass membrane protein</topology>
    </subcellularLocation>
    <subcellularLocation>
        <location evidence="12">Membrane</location>
        <topology evidence="12">Multi-pass membrane protein</topology>
    </subcellularLocation>
</comment>
<keyword evidence="9 14" id="KW-1133">Transmembrane helix</keyword>
<feature type="region of interest" description="Disordered" evidence="13">
    <location>
        <begin position="219"/>
        <end position="242"/>
    </location>
</feature>
<dbReference type="PANTHER" id="PTHR30625">
    <property type="entry name" value="PROTEIN TOLQ"/>
    <property type="match status" value="1"/>
</dbReference>
<dbReference type="InterPro" id="IPR002898">
    <property type="entry name" value="MotA_ExbB_proton_chnl"/>
</dbReference>
<dbReference type="PANTHER" id="PTHR30625:SF14">
    <property type="entry name" value="BIOPOLYMER TRANSPORT PROTEIN EXBB"/>
    <property type="match status" value="1"/>
</dbReference>
<evidence type="ECO:0000256" key="10">
    <source>
        <dbReference type="ARBA" id="ARBA00023136"/>
    </source>
</evidence>
<keyword evidence="4 12" id="KW-0813">Transport</keyword>
<evidence type="ECO:0000256" key="6">
    <source>
        <dbReference type="ARBA" id="ARBA00022519"/>
    </source>
</evidence>
<dbReference type="EMBL" id="RBZU01000002">
    <property type="protein sequence ID" value="RKP57616.1"/>
    <property type="molecule type" value="Genomic_DNA"/>
</dbReference>
<dbReference type="GO" id="GO:0017038">
    <property type="term" value="P:protein import"/>
    <property type="evidence" value="ECO:0007669"/>
    <property type="project" value="TreeGrafter"/>
</dbReference>
<evidence type="ECO:0000256" key="3">
    <source>
        <dbReference type="ARBA" id="ARBA00022093"/>
    </source>
</evidence>
<evidence type="ECO:0000256" key="12">
    <source>
        <dbReference type="RuleBase" id="RU004057"/>
    </source>
</evidence>
<evidence type="ECO:0000256" key="8">
    <source>
        <dbReference type="ARBA" id="ARBA00022927"/>
    </source>
</evidence>
<evidence type="ECO:0000256" key="13">
    <source>
        <dbReference type="SAM" id="MobiDB-lite"/>
    </source>
</evidence>
<keyword evidence="8 12" id="KW-0653">Protein transport</keyword>
<reference evidence="16 17" key="1">
    <citation type="submission" date="2018-10" db="EMBL/GenBank/DDBJ databases">
        <title>Robbsia sp. DHC34, isolated from soil.</title>
        <authorList>
            <person name="Gao Z.-H."/>
            <person name="Qiu L.-H."/>
        </authorList>
    </citation>
    <scope>NUCLEOTIDE SEQUENCE [LARGE SCALE GENOMIC DNA]</scope>
    <source>
        <strain evidence="16 17">DHC34</strain>
    </source>
</reference>
<evidence type="ECO:0000256" key="1">
    <source>
        <dbReference type="ARBA" id="ARBA00004429"/>
    </source>
</evidence>
<comment type="caution">
    <text evidence="16">The sequence shown here is derived from an EMBL/GenBank/DDBJ whole genome shotgun (WGS) entry which is preliminary data.</text>
</comment>
<keyword evidence="5" id="KW-1003">Cell membrane</keyword>
<sequence length="242" mass="25977">MNSGLIQTLWRGDAISHAIATALVAMSVLSWAVMLYKGLQFAGHRKLTAVVERQFWQEETLEHGSAKLGGARAGNIYQNLVDAALQAKDRHSGTNLEEVLSHDEWVQRCLAVSMEEQTSKLSSGLGILASIGSTAPFVGLFGTVWGIYHALMAISASGQSSLSQVAGPVGESLVMTALGLFVAIPAVLGYNALTRGNRGLISKLARFRHELHAYLMSGSRQTRPAHDKVRAPAQRRLATEGS</sequence>
<evidence type="ECO:0000256" key="2">
    <source>
        <dbReference type="ARBA" id="ARBA00011471"/>
    </source>
</evidence>
<comment type="function">
    <text evidence="11">Involved in the TonB-dependent energy-dependent transport of various receptor-bound substrates. Protects ExbD from proteolytic degradation and functionally stabilizes TonB.</text>
</comment>
<organism evidence="16 17">
    <name type="scientific">Pararobbsia silviterrae</name>
    <dbReference type="NCBI Taxonomy" id="1792498"/>
    <lineage>
        <taxon>Bacteria</taxon>
        <taxon>Pseudomonadati</taxon>
        <taxon>Pseudomonadota</taxon>
        <taxon>Betaproteobacteria</taxon>
        <taxon>Burkholderiales</taxon>
        <taxon>Burkholderiaceae</taxon>
        <taxon>Pararobbsia</taxon>
    </lineage>
</organism>
<comment type="similarity">
    <text evidence="12">Belongs to the exbB/tolQ family.</text>
</comment>
<protein>
    <recommendedName>
        <fullName evidence="3">Biopolymer transport protein ExbB</fullName>
    </recommendedName>
</protein>
<evidence type="ECO:0000256" key="11">
    <source>
        <dbReference type="ARBA" id="ARBA00024816"/>
    </source>
</evidence>
<dbReference type="Pfam" id="PF01618">
    <property type="entry name" value="MotA_ExbB"/>
    <property type="match status" value="1"/>
</dbReference>
<name>A0A494Y4G6_9BURK</name>
<evidence type="ECO:0000256" key="5">
    <source>
        <dbReference type="ARBA" id="ARBA00022475"/>
    </source>
</evidence>
<dbReference type="RefSeq" id="WP_121084765.1">
    <property type="nucleotide sequence ID" value="NZ_RBZU01000002.1"/>
</dbReference>